<name>A0AAV2LXZ6_KNICA</name>
<dbReference type="GO" id="GO:0005615">
    <property type="term" value="C:extracellular space"/>
    <property type="evidence" value="ECO:0007669"/>
    <property type="project" value="TreeGrafter"/>
</dbReference>
<protein>
    <recommendedName>
        <fullName evidence="1">WAP domain-containing protein</fullName>
    </recommendedName>
</protein>
<evidence type="ECO:0000313" key="2">
    <source>
        <dbReference type="EMBL" id="CAL1605926.1"/>
    </source>
</evidence>
<organism evidence="2 3">
    <name type="scientific">Knipowitschia caucasica</name>
    <name type="common">Caucasian dwarf goby</name>
    <name type="synonym">Pomatoschistus caucasicus</name>
    <dbReference type="NCBI Taxonomy" id="637954"/>
    <lineage>
        <taxon>Eukaryota</taxon>
        <taxon>Metazoa</taxon>
        <taxon>Chordata</taxon>
        <taxon>Craniata</taxon>
        <taxon>Vertebrata</taxon>
        <taxon>Euteleostomi</taxon>
        <taxon>Actinopterygii</taxon>
        <taxon>Neopterygii</taxon>
        <taxon>Teleostei</taxon>
        <taxon>Neoteleostei</taxon>
        <taxon>Acanthomorphata</taxon>
        <taxon>Gobiaria</taxon>
        <taxon>Gobiiformes</taxon>
        <taxon>Gobioidei</taxon>
        <taxon>Gobiidae</taxon>
        <taxon>Gobiinae</taxon>
        <taxon>Knipowitschia</taxon>
    </lineage>
</organism>
<dbReference type="InterPro" id="IPR036645">
    <property type="entry name" value="Elafin-like_sf"/>
</dbReference>
<dbReference type="PANTHER" id="PTHR19441:SF95">
    <property type="entry name" value="PERLWAPIN ISOFORM X1"/>
    <property type="match status" value="1"/>
</dbReference>
<dbReference type="GO" id="GO:0045087">
    <property type="term" value="P:innate immune response"/>
    <property type="evidence" value="ECO:0007669"/>
    <property type="project" value="TreeGrafter"/>
</dbReference>
<dbReference type="InterPro" id="IPR008197">
    <property type="entry name" value="WAP_dom"/>
</dbReference>
<keyword evidence="3" id="KW-1185">Reference proteome</keyword>
<reference evidence="2 3" key="1">
    <citation type="submission" date="2024-04" db="EMBL/GenBank/DDBJ databases">
        <authorList>
            <person name="Waldvogel A.-M."/>
            <person name="Schoenle A."/>
        </authorList>
    </citation>
    <scope>NUCLEOTIDE SEQUENCE [LARGE SCALE GENOMIC DNA]</scope>
</reference>
<dbReference type="GO" id="GO:0019731">
    <property type="term" value="P:antibacterial humoral response"/>
    <property type="evidence" value="ECO:0007669"/>
    <property type="project" value="TreeGrafter"/>
</dbReference>
<feature type="domain" description="WAP" evidence="1">
    <location>
        <begin position="1"/>
        <end position="31"/>
    </location>
</feature>
<sequence>MCAEYCSSDTDCEGHMKCCYNGCGHECMEPYKAVSNMELSVLCLLTLALAFVPQLSATSVPIPRPGCPPYTFSSPLELRFCFNECTTDRNCRDNKICCFDGCSHLCVPRRRCKRCPDCTDDSQCGGDLKCCSNPCGPGKTCLKPEIQQGNCPKPNPQPGCCSPNECSHVRPCPPGYQCCDTGCGLKCFPVFVPY</sequence>
<feature type="domain" description="WAP" evidence="1">
    <location>
        <begin position="144"/>
        <end position="191"/>
    </location>
</feature>
<proteinExistence type="predicted"/>
<dbReference type="EMBL" id="OZ035827">
    <property type="protein sequence ID" value="CAL1605926.1"/>
    <property type="molecule type" value="Genomic_DNA"/>
</dbReference>
<dbReference type="Pfam" id="PF00095">
    <property type="entry name" value="WAP"/>
    <property type="match status" value="2"/>
</dbReference>
<dbReference type="SMART" id="SM00217">
    <property type="entry name" value="WAP"/>
    <property type="match status" value="3"/>
</dbReference>
<dbReference type="Proteomes" id="UP001497482">
    <property type="component" value="Chromosome 5"/>
</dbReference>
<dbReference type="PANTHER" id="PTHR19441">
    <property type="entry name" value="WHEY ACDIC PROTEIN WAP"/>
    <property type="match status" value="1"/>
</dbReference>
<dbReference type="Gene3D" id="4.10.75.10">
    <property type="entry name" value="Elafin-like"/>
    <property type="match status" value="2"/>
</dbReference>
<dbReference type="SUPFAM" id="SSF57256">
    <property type="entry name" value="Elafin-like"/>
    <property type="match status" value="2"/>
</dbReference>
<dbReference type="InterPro" id="IPR050514">
    <property type="entry name" value="WAP_four-disulfide_core"/>
</dbReference>
<dbReference type="GO" id="GO:0004867">
    <property type="term" value="F:serine-type endopeptidase inhibitor activity"/>
    <property type="evidence" value="ECO:0007669"/>
    <property type="project" value="TreeGrafter"/>
</dbReference>
<accession>A0AAV2LXZ6</accession>
<gene>
    <name evidence="2" type="ORF">KC01_LOCUS33218</name>
</gene>
<evidence type="ECO:0000313" key="3">
    <source>
        <dbReference type="Proteomes" id="UP001497482"/>
    </source>
</evidence>
<feature type="domain" description="WAP" evidence="1">
    <location>
        <begin position="61"/>
        <end position="110"/>
    </location>
</feature>
<dbReference type="PROSITE" id="PS51390">
    <property type="entry name" value="WAP"/>
    <property type="match status" value="3"/>
</dbReference>
<dbReference type="AlphaFoldDB" id="A0AAV2LXZ6"/>
<evidence type="ECO:0000259" key="1">
    <source>
        <dbReference type="PROSITE" id="PS51390"/>
    </source>
</evidence>